<feature type="compositionally biased region" description="Low complexity" evidence="1">
    <location>
        <begin position="1"/>
        <end position="12"/>
    </location>
</feature>
<sequence>MSPSNNSSSSPSKHSPTHGQTQSQQSRSVPLSAEPGAYKDDGARSVPLSAEGGVYSRDGENEPKGGTAGEKGVSIGGEEKKASSKSKV</sequence>
<protein>
    <submittedName>
        <fullName evidence="2">Uncharacterized protein</fullName>
    </submittedName>
</protein>
<comment type="caution">
    <text evidence="2">The sequence shown here is derived from an EMBL/GenBank/DDBJ whole genome shotgun (WGS) entry which is preliminary data.</text>
</comment>
<proteinExistence type="predicted"/>
<dbReference type="OrthoDB" id="4960687at2759"/>
<feature type="compositionally biased region" description="Polar residues" evidence="1">
    <location>
        <begin position="13"/>
        <end position="29"/>
    </location>
</feature>
<feature type="region of interest" description="Disordered" evidence="1">
    <location>
        <begin position="1"/>
        <end position="88"/>
    </location>
</feature>
<evidence type="ECO:0000313" key="2">
    <source>
        <dbReference type="EMBL" id="KAG5937211.1"/>
    </source>
</evidence>
<evidence type="ECO:0000313" key="3">
    <source>
        <dbReference type="Proteomes" id="UP000706124"/>
    </source>
</evidence>
<dbReference type="EMBL" id="SRPO01000190">
    <property type="protein sequence ID" value="KAG5937211.1"/>
    <property type="molecule type" value="Genomic_DNA"/>
</dbReference>
<reference evidence="2 3" key="1">
    <citation type="journal article" date="2020" name="bioRxiv">
        <title>Whole genome comparisons of ergot fungi reveals the divergence and evolution of species within the genus Claviceps are the result of varying mechanisms driving genome evolution and host range expansion.</title>
        <authorList>
            <person name="Wyka S.A."/>
            <person name="Mondo S.J."/>
            <person name="Liu M."/>
            <person name="Dettman J."/>
            <person name="Nalam V."/>
            <person name="Broders K.D."/>
        </authorList>
    </citation>
    <scope>NUCLEOTIDE SEQUENCE [LARGE SCALE GENOMIC DNA]</scope>
    <source>
        <strain evidence="2 3">CCC 1485</strain>
    </source>
</reference>
<gene>
    <name evidence="2" type="ORF">E4U60_002068</name>
</gene>
<evidence type="ECO:0000256" key="1">
    <source>
        <dbReference type="SAM" id="MobiDB-lite"/>
    </source>
</evidence>
<dbReference type="AlphaFoldDB" id="A0A9P7MBU1"/>
<keyword evidence="3" id="KW-1185">Reference proteome</keyword>
<accession>A0A9P7MBU1</accession>
<name>A0A9P7MBU1_9HYPO</name>
<dbReference type="Proteomes" id="UP000706124">
    <property type="component" value="Unassembled WGS sequence"/>
</dbReference>
<organism evidence="2 3">
    <name type="scientific">Claviceps pazoutovae</name>
    <dbReference type="NCBI Taxonomy" id="1649127"/>
    <lineage>
        <taxon>Eukaryota</taxon>
        <taxon>Fungi</taxon>
        <taxon>Dikarya</taxon>
        <taxon>Ascomycota</taxon>
        <taxon>Pezizomycotina</taxon>
        <taxon>Sordariomycetes</taxon>
        <taxon>Hypocreomycetidae</taxon>
        <taxon>Hypocreales</taxon>
        <taxon>Clavicipitaceae</taxon>
        <taxon>Claviceps</taxon>
    </lineage>
</organism>